<reference evidence="1" key="1">
    <citation type="submission" date="2018-05" db="EMBL/GenBank/DDBJ databases">
        <authorList>
            <person name="Lanie J.A."/>
            <person name="Ng W.-L."/>
            <person name="Kazmierczak K.M."/>
            <person name="Andrzejewski T.M."/>
            <person name="Davidsen T.M."/>
            <person name="Wayne K.J."/>
            <person name="Tettelin H."/>
            <person name="Glass J.I."/>
            <person name="Rusch D."/>
            <person name="Podicherti R."/>
            <person name="Tsui H.-C.T."/>
            <person name="Winkler M.E."/>
        </authorList>
    </citation>
    <scope>NUCLEOTIDE SEQUENCE</scope>
</reference>
<accession>A0A381WXT8</accession>
<dbReference type="AlphaFoldDB" id="A0A381WXT8"/>
<dbReference type="EMBL" id="UINC01013212">
    <property type="protein sequence ID" value="SVA57250.1"/>
    <property type="molecule type" value="Genomic_DNA"/>
</dbReference>
<organism evidence="1">
    <name type="scientific">marine metagenome</name>
    <dbReference type="NCBI Taxonomy" id="408172"/>
    <lineage>
        <taxon>unclassified sequences</taxon>
        <taxon>metagenomes</taxon>
        <taxon>ecological metagenomes</taxon>
    </lineage>
</organism>
<gene>
    <name evidence="1" type="ORF">METZ01_LOCUS110104</name>
</gene>
<name>A0A381WXT8_9ZZZZ</name>
<evidence type="ECO:0000313" key="1">
    <source>
        <dbReference type="EMBL" id="SVA57250.1"/>
    </source>
</evidence>
<proteinExistence type="predicted"/>
<sequence>MLLDRAVEYSKTLGISDRRARIIIKRLPPSFSQQGLIEHPRELDRETYIQIWVKLNKERYITLAHEMIHVRQILNGNPIDENEAYLLEDTLDNKA</sequence>
<protein>
    <submittedName>
        <fullName evidence="1">Uncharacterized protein</fullName>
    </submittedName>
</protein>